<reference evidence="1 2" key="1">
    <citation type="submission" date="2014-10" db="EMBL/GenBank/DDBJ databases">
        <title>Genome sequence of Ponticoccus sp. strain UMTAT08 isolated from clonal culture of toxic dinoflagellate Alexandrium tamiyavanichii.</title>
        <authorList>
            <person name="Gan H.Y."/>
            <person name="Muhd D.-D."/>
            <person name="Mohd Noor M.E."/>
            <person name="Yeong Y.S."/>
            <person name="Usup G."/>
        </authorList>
    </citation>
    <scope>NUCLEOTIDE SEQUENCE [LARGE SCALE GENOMIC DNA]</scope>
    <source>
        <strain evidence="1 2">UMTAT08</strain>
    </source>
</reference>
<sequence>MSGADKWRRRLAFDAPAAPTTRNAFGEDVPDGWTESHVTRGDLIYQAGSEAIAAARYAGRQVLKVKIRTGTGARAIKVGWRMRLLANGTTWDVKEVDAITQRAFVFLVIEGPVS</sequence>
<dbReference type="Proteomes" id="UP000030960">
    <property type="component" value="Unassembled WGS sequence"/>
</dbReference>
<evidence type="ECO:0000313" key="2">
    <source>
        <dbReference type="Proteomes" id="UP000030960"/>
    </source>
</evidence>
<dbReference type="InterPro" id="IPR008767">
    <property type="entry name" value="Phage_SPP1_head-tail_adaptor"/>
</dbReference>
<dbReference type="Pfam" id="PF05521">
    <property type="entry name" value="Phage_HCP"/>
    <property type="match status" value="1"/>
</dbReference>
<dbReference type="AlphaFoldDB" id="A0A0B3RJ07"/>
<protein>
    <submittedName>
        <fullName evidence="1">Putative Phage head-tail adaptor</fullName>
    </submittedName>
</protein>
<keyword evidence="2" id="KW-1185">Reference proteome</keyword>
<dbReference type="OrthoDB" id="7998779at2"/>
<dbReference type="RefSeq" id="WP_043145016.1">
    <property type="nucleotide sequence ID" value="NZ_JSUQ01000019.1"/>
</dbReference>
<organism evidence="1 2">
    <name type="scientific">Mameliella alba</name>
    <dbReference type="NCBI Taxonomy" id="561184"/>
    <lineage>
        <taxon>Bacteria</taxon>
        <taxon>Pseudomonadati</taxon>
        <taxon>Pseudomonadota</taxon>
        <taxon>Alphaproteobacteria</taxon>
        <taxon>Rhodobacterales</taxon>
        <taxon>Roseobacteraceae</taxon>
        <taxon>Mameliella</taxon>
    </lineage>
</organism>
<dbReference type="STRING" id="561184.SAMN05216376_12078"/>
<accession>A0A0B3RJ07</accession>
<gene>
    <name evidence="1" type="ORF">OA50_04283</name>
</gene>
<comment type="caution">
    <text evidence="1">The sequence shown here is derived from an EMBL/GenBank/DDBJ whole genome shotgun (WGS) entry which is preliminary data.</text>
</comment>
<dbReference type="Gene3D" id="2.40.10.270">
    <property type="entry name" value="Bacteriophage SPP1 head-tail adaptor protein"/>
    <property type="match status" value="1"/>
</dbReference>
<proteinExistence type="predicted"/>
<evidence type="ECO:0000313" key="1">
    <source>
        <dbReference type="EMBL" id="KHQ51250.1"/>
    </source>
</evidence>
<dbReference type="EMBL" id="JSUQ01000019">
    <property type="protein sequence ID" value="KHQ51250.1"/>
    <property type="molecule type" value="Genomic_DNA"/>
</dbReference>
<dbReference type="InterPro" id="IPR038666">
    <property type="entry name" value="SSP1_head-tail_sf"/>
</dbReference>
<name>A0A0B3RJ07_9RHOB</name>